<evidence type="ECO:0000256" key="5">
    <source>
        <dbReference type="PROSITE-ProRule" id="PRU00339"/>
    </source>
</evidence>
<feature type="domain" description="Bacterial transcriptional activator" evidence="7">
    <location>
        <begin position="99"/>
        <end position="241"/>
    </location>
</feature>
<dbReference type="Gene3D" id="1.10.10.10">
    <property type="entry name" value="Winged helix-like DNA-binding domain superfamily/Winged helix DNA-binding domain"/>
    <property type="match status" value="1"/>
</dbReference>
<evidence type="ECO:0000313" key="9">
    <source>
        <dbReference type="Proteomes" id="UP001589810"/>
    </source>
</evidence>
<dbReference type="SMART" id="SM00028">
    <property type="entry name" value="TPR"/>
    <property type="match status" value="4"/>
</dbReference>
<keyword evidence="5" id="KW-0802">TPR repeat</keyword>
<dbReference type="Gene3D" id="1.25.40.10">
    <property type="entry name" value="Tetratricopeptide repeat domain"/>
    <property type="match status" value="2"/>
</dbReference>
<dbReference type="SUPFAM" id="SSF48452">
    <property type="entry name" value="TPR-like"/>
    <property type="match status" value="3"/>
</dbReference>
<dbReference type="CDD" id="cd15831">
    <property type="entry name" value="BTAD"/>
    <property type="match status" value="1"/>
</dbReference>
<accession>A0ABV6N100</accession>
<dbReference type="PANTHER" id="PTHR35807:SF1">
    <property type="entry name" value="TRANSCRIPTIONAL REGULATOR REDD"/>
    <property type="match status" value="1"/>
</dbReference>
<dbReference type="InterPro" id="IPR019734">
    <property type="entry name" value="TPR_rpt"/>
</dbReference>
<dbReference type="InterPro" id="IPR005158">
    <property type="entry name" value="BTAD"/>
</dbReference>
<dbReference type="InterPro" id="IPR027417">
    <property type="entry name" value="P-loop_NTPase"/>
</dbReference>
<dbReference type="PRINTS" id="PR00364">
    <property type="entry name" value="DISEASERSIST"/>
</dbReference>
<evidence type="ECO:0000256" key="2">
    <source>
        <dbReference type="ARBA" id="ARBA00023015"/>
    </source>
</evidence>
<dbReference type="InterPro" id="IPR011990">
    <property type="entry name" value="TPR-like_helical_dom_sf"/>
</dbReference>
<evidence type="ECO:0000313" key="8">
    <source>
        <dbReference type="EMBL" id="MFC0545726.1"/>
    </source>
</evidence>
<comment type="similarity">
    <text evidence="1">Belongs to the AfsR/DnrI/RedD regulatory family.</text>
</comment>
<evidence type="ECO:0000256" key="4">
    <source>
        <dbReference type="ARBA" id="ARBA00023163"/>
    </source>
</evidence>
<evidence type="ECO:0000256" key="1">
    <source>
        <dbReference type="ARBA" id="ARBA00005820"/>
    </source>
</evidence>
<dbReference type="InterPro" id="IPR001867">
    <property type="entry name" value="OmpR/PhoB-type_DNA-bd"/>
</dbReference>
<organism evidence="8 9">
    <name type="scientific">Kutzneria chonburiensis</name>
    <dbReference type="NCBI Taxonomy" id="1483604"/>
    <lineage>
        <taxon>Bacteria</taxon>
        <taxon>Bacillati</taxon>
        <taxon>Actinomycetota</taxon>
        <taxon>Actinomycetes</taxon>
        <taxon>Pseudonocardiales</taxon>
        <taxon>Pseudonocardiaceae</taxon>
        <taxon>Kutzneria</taxon>
    </lineage>
</organism>
<keyword evidence="4" id="KW-0804">Transcription</keyword>
<gene>
    <name evidence="8" type="ORF">ACFFH7_29715</name>
</gene>
<dbReference type="SUPFAM" id="SSF46894">
    <property type="entry name" value="C-terminal effector domain of the bipartite response regulators"/>
    <property type="match status" value="1"/>
</dbReference>
<comment type="caution">
    <text evidence="8">The sequence shown here is derived from an EMBL/GenBank/DDBJ whole genome shotgun (WGS) entry which is preliminary data.</text>
</comment>
<dbReference type="PANTHER" id="PTHR35807">
    <property type="entry name" value="TRANSCRIPTIONAL REGULATOR REDD-RELATED"/>
    <property type="match status" value="1"/>
</dbReference>
<evidence type="ECO:0000256" key="3">
    <source>
        <dbReference type="ARBA" id="ARBA00023125"/>
    </source>
</evidence>
<dbReference type="SMART" id="SM01043">
    <property type="entry name" value="BTAD"/>
    <property type="match status" value="1"/>
</dbReference>
<evidence type="ECO:0000259" key="7">
    <source>
        <dbReference type="SMART" id="SM01043"/>
    </source>
</evidence>
<proteinExistence type="inferred from homology"/>
<dbReference type="InterPro" id="IPR051677">
    <property type="entry name" value="AfsR-DnrI-RedD_regulator"/>
</dbReference>
<keyword evidence="3" id="KW-0238">DNA-binding</keyword>
<evidence type="ECO:0000259" key="6">
    <source>
        <dbReference type="SMART" id="SM00862"/>
    </source>
</evidence>
<protein>
    <submittedName>
        <fullName evidence="8">BTAD domain-containing putative transcriptional regulator</fullName>
    </submittedName>
</protein>
<dbReference type="SMART" id="SM00862">
    <property type="entry name" value="Trans_reg_C"/>
    <property type="match status" value="1"/>
</dbReference>
<name>A0ABV6N100_9PSEU</name>
<dbReference type="Pfam" id="PF03704">
    <property type="entry name" value="BTAD"/>
    <property type="match status" value="1"/>
</dbReference>
<dbReference type="Gene3D" id="3.40.50.300">
    <property type="entry name" value="P-loop containing nucleotide triphosphate hydrolases"/>
    <property type="match status" value="1"/>
</dbReference>
<keyword evidence="2" id="KW-0805">Transcription regulation</keyword>
<dbReference type="EMBL" id="JBHLUD010000010">
    <property type="protein sequence ID" value="MFC0545726.1"/>
    <property type="molecule type" value="Genomic_DNA"/>
</dbReference>
<keyword evidence="9" id="KW-1185">Reference proteome</keyword>
<feature type="repeat" description="TPR" evidence="5">
    <location>
        <begin position="704"/>
        <end position="737"/>
    </location>
</feature>
<feature type="domain" description="OmpR/PhoB-type" evidence="6">
    <location>
        <begin position="21"/>
        <end position="91"/>
    </location>
</feature>
<dbReference type="InterPro" id="IPR016032">
    <property type="entry name" value="Sig_transdc_resp-reg_C-effctor"/>
</dbReference>
<dbReference type="Proteomes" id="UP001589810">
    <property type="component" value="Unassembled WGS sequence"/>
</dbReference>
<sequence length="915" mass="98855">MGVVVVVEIRLLGGVDATVDGRAAAIGHIRQQHVFAALAIDVNTVVPVDELVDRVWGERPPQRATGTLQSYLTRLRAAGLTIVRRSGGYVLTVDDPLAVDVLLFEHLVERARQASEPARAVELFEQAIGLWRGSEALAGLDSPWAVATRELLGRQLLAAELDVADLRLQLGRHAALVPELVERAAAHPLDERAAGQLMLALYRNGRQAEALSHYEALRTRLAVELGADPGVQLRQLHQRILTANPVLAVPARQSDQVVPRQLPAPPIAFAGRTAELAALSEALGDTAGVPIAMIIGSGGIGKTSLALRWAHLRTEDFPDGQLHVNLRGFDPSAPPVSPSVAVRGFLGALGVDPRAVPADPDAQAALYRSRVAGRRLLVVLDNAADVAQVEPLLPGSPGCAVIVTSRNRLAGLVTKHGARPLITDTMADSEARTLLANRVGAQRLTAEPAAVAEILALCGGFPLALSIAAGRAQIRPGLPLSQLAAELRDASTRLGVLDEDDPGSGVTAVLASSFATLTADQAQVFTRLGLAPGDDIDLHAAASLAGLPAGRTAQALRDLEQRSLVTQDSPGRWRMHDLIRLYAANRAEDPEAALTRVVVFYANSADAGNRALDPSFPFSDEELENPPGCQPLVPAEPMAWFDAERRCLLAAQRVAMEREWYAPAFRLAEAQVTYYYRRGRHHDNLALWQVGAAAAEHLGLGAQGVAHRQLGRAHSRLHQLPEAIDELNQALELFERSGDRGQLARTHQAMALVLERRGDDLASLEHASKALDLALSIGHRLWVGEMRNLVSWYLARLGKLDVAHEEAEQALAVFRELGDRPGEADVLDALGFIADRDGRHADAVEHFRQSIELYRELGNVTVVAALHDRLGRALLGLGDRPAARQAWQYALEQFQIQRRDTDSERMRNQLAELEQ</sequence>
<dbReference type="PROSITE" id="PS50005">
    <property type="entry name" value="TPR"/>
    <property type="match status" value="1"/>
</dbReference>
<reference evidence="8 9" key="1">
    <citation type="submission" date="2024-09" db="EMBL/GenBank/DDBJ databases">
        <authorList>
            <person name="Sun Q."/>
            <person name="Mori K."/>
        </authorList>
    </citation>
    <scope>NUCLEOTIDE SEQUENCE [LARGE SCALE GENOMIC DNA]</scope>
    <source>
        <strain evidence="8 9">TBRC 1432</strain>
    </source>
</reference>
<dbReference type="InterPro" id="IPR036388">
    <property type="entry name" value="WH-like_DNA-bd_sf"/>
</dbReference>
<dbReference type="SUPFAM" id="SSF52540">
    <property type="entry name" value="P-loop containing nucleoside triphosphate hydrolases"/>
    <property type="match status" value="1"/>
</dbReference>
<dbReference type="RefSeq" id="WP_273943742.1">
    <property type="nucleotide sequence ID" value="NZ_CP097263.1"/>
</dbReference>
<dbReference type="Pfam" id="PF13424">
    <property type="entry name" value="TPR_12"/>
    <property type="match status" value="2"/>
</dbReference>